<feature type="region of interest" description="Disordered" evidence="1">
    <location>
        <begin position="97"/>
        <end position="118"/>
    </location>
</feature>
<dbReference type="GO" id="GO:0061908">
    <property type="term" value="C:phagophore"/>
    <property type="evidence" value="ECO:0007669"/>
    <property type="project" value="TreeGrafter"/>
</dbReference>
<sequence length="675" mass="74819">MDLKLKSKFWAGNIYHQFESICQDVDDFMSKDTVKYVENQVQSVGVSVKRFYNVVQDILPLPGDDMKPKAQSLSGKQLDMKDHANSVTGITEKPTCVDENKSSVEQDSTDGMRSSNTSLPVELDNMMLSTKTPCVDYSQEDKNYLHLSEDSDEINSNDADNCTEENTKRDSTPMTTDSSPKDQIFSITSDEDHRTSSPALSANEAGLLAMKEEKTSRFCFSDDAECLSNISSTDWLFNDDKIFMIDYPKFDEDRNLFAPSVYSFDKVHEDKSLLMDSSISSAFGVPQRAWGVDGIPGDKVPLVEDPKFDIKRSLYSSDEVHEDNSLLMELPLSSSLDAAQRVLGEEGFLCDKIQMVEDPISRENRSSSVPSVTSYDKAHEGTNLLMNSPLSYTFGVAQIALGEDEVLCHSFSTKDDVSISVQSPERVFSYFSCDDDEEEMGVVTSSFSIPPESSNIMESTSADFTQQAESICNSHSDANGCGYNISTSSSAATTYQTKPVNTVPAFSILESNAVISTLADNNASLMGGSVSIVGSSESSQEQQGKDARMDFAISPDTGKTHELGYSIGDLNMETVDLSTKVNRDGRSVIFNGNLGHAASHRRRNFRYYKKLIQEAFASRKRLSKEYEHLAILYGDIDTESRQHFEPNSLPSSPTSIHAARTRSFQETCETEWELL</sequence>
<feature type="region of interest" description="Disordered" evidence="1">
    <location>
        <begin position="150"/>
        <end position="182"/>
    </location>
</feature>
<accession>A0AAV6XUQ4</accession>
<keyword evidence="3" id="KW-1185">Reference proteome</keyword>
<evidence type="ECO:0000313" key="2">
    <source>
        <dbReference type="EMBL" id="KAG8386399.1"/>
    </source>
</evidence>
<comment type="caution">
    <text evidence="2">The sequence shown here is derived from an EMBL/GenBank/DDBJ whole genome shotgun (WGS) entry which is preliminary data.</text>
</comment>
<gene>
    <name evidence="2" type="ORF">BUALT_Bualt03G0144800</name>
</gene>
<organism evidence="2 3">
    <name type="scientific">Buddleja alternifolia</name>
    <dbReference type="NCBI Taxonomy" id="168488"/>
    <lineage>
        <taxon>Eukaryota</taxon>
        <taxon>Viridiplantae</taxon>
        <taxon>Streptophyta</taxon>
        <taxon>Embryophyta</taxon>
        <taxon>Tracheophyta</taxon>
        <taxon>Spermatophyta</taxon>
        <taxon>Magnoliopsida</taxon>
        <taxon>eudicotyledons</taxon>
        <taxon>Gunneridae</taxon>
        <taxon>Pentapetalae</taxon>
        <taxon>asterids</taxon>
        <taxon>lamiids</taxon>
        <taxon>Lamiales</taxon>
        <taxon>Scrophulariaceae</taxon>
        <taxon>Buddlejeae</taxon>
        <taxon>Buddleja</taxon>
    </lineage>
</organism>
<dbReference type="PANTHER" id="PTHR34659">
    <property type="entry name" value="BNAA05G11610D PROTEIN"/>
    <property type="match status" value="1"/>
</dbReference>
<evidence type="ECO:0000313" key="3">
    <source>
        <dbReference type="Proteomes" id="UP000826271"/>
    </source>
</evidence>
<dbReference type="InterPro" id="IPR053273">
    <property type="entry name" value="CST_Regulator"/>
</dbReference>
<name>A0AAV6XUQ4_9LAMI</name>
<evidence type="ECO:0000256" key="1">
    <source>
        <dbReference type="SAM" id="MobiDB-lite"/>
    </source>
</evidence>
<proteinExistence type="predicted"/>
<dbReference type="EMBL" id="WHWC01000003">
    <property type="protein sequence ID" value="KAG8386399.1"/>
    <property type="molecule type" value="Genomic_DNA"/>
</dbReference>
<dbReference type="PANTHER" id="PTHR34659:SF1">
    <property type="entry name" value="PROTEIN EGT2"/>
    <property type="match status" value="1"/>
</dbReference>
<dbReference type="AlphaFoldDB" id="A0AAV6XUQ4"/>
<dbReference type="Proteomes" id="UP000826271">
    <property type="component" value="Unassembled WGS sequence"/>
</dbReference>
<dbReference type="GO" id="GO:0005776">
    <property type="term" value="C:autophagosome"/>
    <property type="evidence" value="ECO:0007669"/>
    <property type="project" value="TreeGrafter"/>
</dbReference>
<protein>
    <submittedName>
        <fullName evidence="2">Uncharacterized protein</fullName>
    </submittedName>
</protein>
<feature type="compositionally biased region" description="Polar residues" evidence="1">
    <location>
        <begin position="105"/>
        <end position="118"/>
    </location>
</feature>
<dbReference type="GO" id="GO:0006950">
    <property type="term" value="P:response to stress"/>
    <property type="evidence" value="ECO:0007669"/>
    <property type="project" value="TreeGrafter"/>
</dbReference>
<reference evidence="2" key="1">
    <citation type="submission" date="2019-10" db="EMBL/GenBank/DDBJ databases">
        <authorList>
            <person name="Zhang R."/>
            <person name="Pan Y."/>
            <person name="Wang J."/>
            <person name="Ma R."/>
            <person name="Yu S."/>
        </authorList>
    </citation>
    <scope>NUCLEOTIDE SEQUENCE</scope>
    <source>
        <strain evidence="2">LA-IB0</strain>
        <tissue evidence="2">Leaf</tissue>
    </source>
</reference>